<evidence type="ECO:0000313" key="1">
    <source>
        <dbReference type="EMBL" id="KAJ8670216.1"/>
    </source>
</evidence>
<comment type="caution">
    <text evidence="1">The sequence shown here is derived from an EMBL/GenBank/DDBJ whole genome shotgun (WGS) entry which is preliminary data.</text>
</comment>
<keyword evidence="2" id="KW-1185">Reference proteome</keyword>
<dbReference type="Proteomes" id="UP001239111">
    <property type="component" value="Chromosome 3"/>
</dbReference>
<organism evidence="1 2">
    <name type="scientific">Eretmocerus hayati</name>
    <dbReference type="NCBI Taxonomy" id="131215"/>
    <lineage>
        <taxon>Eukaryota</taxon>
        <taxon>Metazoa</taxon>
        <taxon>Ecdysozoa</taxon>
        <taxon>Arthropoda</taxon>
        <taxon>Hexapoda</taxon>
        <taxon>Insecta</taxon>
        <taxon>Pterygota</taxon>
        <taxon>Neoptera</taxon>
        <taxon>Endopterygota</taxon>
        <taxon>Hymenoptera</taxon>
        <taxon>Apocrita</taxon>
        <taxon>Proctotrupomorpha</taxon>
        <taxon>Chalcidoidea</taxon>
        <taxon>Aphelinidae</taxon>
        <taxon>Aphelininae</taxon>
        <taxon>Eretmocerus</taxon>
    </lineage>
</organism>
<name>A0ACC2NH15_9HYME</name>
<evidence type="ECO:0000313" key="2">
    <source>
        <dbReference type="Proteomes" id="UP001239111"/>
    </source>
</evidence>
<proteinExistence type="predicted"/>
<reference evidence="1" key="1">
    <citation type="submission" date="2023-04" db="EMBL/GenBank/DDBJ databases">
        <title>A chromosome-level genome assembly of the parasitoid wasp Eretmocerus hayati.</title>
        <authorList>
            <person name="Zhong Y."/>
            <person name="Liu S."/>
            <person name="Liu Y."/>
        </authorList>
    </citation>
    <scope>NUCLEOTIDE SEQUENCE</scope>
    <source>
        <strain evidence="1">ZJU_SS_LIU_2023</strain>
    </source>
</reference>
<gene>
    <name evidence="1" type="ORF">QAD02_001475</name>
</gene>
<protein>
    <submittedName>
        <fullName evidence="1">Uncharacterized protein</fullName>
    </submittedName>
</protein>
<dbReference type="EMBL" id="CM056743">
    <property type="protein sequence ID" value="KAJ8670216.1"/>
    <property type="molecule type" value="Genomic_DNA"/>
</dbReference>
<sequence>MFDVRGAIKSEPEYRADLTRELEALVETGLPERMRAERIDVVLLPDGTETVEKAYFDRLANQPWNTIDPVEKSVAVEYVRRQMVGFRIASEILGIHVISSASPRYTLDRLLDHVHRVGGFVLEERLERPIVFKILERYDVCVFGPTPNELTRRFTDMSKTRVVKMLRSASGSIANDFSSYSSLMLNNVRSVSRKTLIEDYTMARSNKCPVPTVYEHSAFCLTLHASLSSGYEYEFDGKFEPVVENTVYVYVRPRESETSIMSDAYESALEDLKTRLPSSMVVCINFDDTSLPLS</sequence>
<accession>A0ACC2NH15</accession>